<evidence type="ECO:0000256" key="1">
    <source>
        <dbReference type="SAM" id="MobiDB-lite"/>
    </source>
</evidence>
<dbReference type="EMBL" id="ML179048">
    <property type="protein sequence ID" value="THV05538.1"/>
    <property type="molecule type" value="Genomic_DNA"/>
</dbReference>
<feature type="compositionally biased region" description="Low complexity" evidence="1">
    <location>
        <begin position="42"/>
        <end position="54"/>
    </location>
</feature>
<proteinExistence type="predicted"/>
<feature type="region of interest" description="Disordered" evidence="1">
    <location>
        <begin position="222"/>
        <end position="261"/>
    </location>
</feature>
<organism evidence="2 3">
    <name type="scientific">Dendrothele bispora (strain CBS 962.96)</name>
    <dbReference type="NCBI Taxonomy" id="1314807"/>
    <lineage>
        <taxon>Eukaryota</taxon>
        <taxon>Fungi</taxon>
        <taxon>Dikarya</taxon>
        <taxon>Basidiomycota</taxon>
        <taxon>Agaricomycotina</taxon>
        <taxon>Agaricomycetes</taxon>
        <taxon>Agaricomycetidae</taxon>
        <taxon>Agaricales</taxon>
        <taxon>Agaricales incertae sedis</taxon>
        <taxon>Dendrothele</taxon>
    </lineage>
</organism>
<feature type="compositionally biased region" description="Polar residues" evidence="1">
    <location>
        <begin position="189"/>
        <end position="201"/>
    </location>
</feature>
<feature type="compositionally biased region" description="Pro residues" evidence="1">
    <location>
        <begin position="154"/>
        <end position="165"/>
    </location>
</feature>
<feature type="compositionally biased region" description="Polar residues" evidence="1">
    <location>
        <begin position="1"/>
        <end position="11"/>
    </location>
</feature>
<feature type="region of interest" description="Disordered" evidence="1">
    <location>
        <begin position="1"/>
        <end position="206"/>
    </location>
</feature>
<keyword evidence="3" id="KW-1185">Reference proteome</keyword>
<name>A0A4S8MR26_DENBC</name>
<feature type="compositionally biased region" description="Polar residues" evidence="1">
    <location>
        <begin position="62"/>
        <end position="82"/>
    </location>
</feature>
<accession>A0A4S8MR26</accession>
<sequence length="261" mass="28062">MSSSNVNVNDPTNHRPPLRKRSPPSSYQHSAHSHVPRSLEIQSHQSDSGQGQSSITPPPHSARSSKTSRIMSSVKRSMSVSHGSHKSQLRLELDKTGMYSTPVERDPWSQSRFRKNDPGMPPPSIEQIAMGLHISRTPHLRTTSHSYPSRTVPGPQPHLPVPLPPSRSSLKPKKPSITSSATHDAGATPSASSTAVNSNINSPSSSLTAALSLKARVSRLLSHTTPLPSSKSNSTPKDSETNSSLPPKKAVRFSTPVNKGD</sequence>
<dbReference type="Proteomes" id="UP000297245">
    <property type="component" value="Unassembled WGS sequence"/>
</dbReference>
<protein>
    <submittedName>
        <fullName evidence="2">Uncharacterized protein</fullName>
    </submittedName>
</protein>
<gene>
    <name evidence="2" type="ORF">K435DRAFT_773714</name>
</gene>
<feature type="compositionally biased region" description="Polar residues" evidence="1">
    <location>
        <begin position="140"/>
        <end position="149"/>
    </location>
</feature>
<dbReference type="OrthoDB" id="3265692at2759"/>
<feature type="compositionally biased region" description="Polar residues" evidence="1">
    <location>
        <begin position="222"/>
        <end position="245"/>
    </location>
</feature>
<reference evidence="2 3" key="1">
    <citation type="journal article" date="2019" name="Nat. Ecol. Evol.">
        <title>Megaphylogeny resolves global patterns of mushroom evolution.</title>
        <authorList>
            <person name="Varga T."/>
            <person name="Krizsan K."/>
            <person name="Foldi C."/>
            <person name="Dima B."/>
            <person name="Sanchez-Garcia M."/>
            <person name="Sanchez-Ramirez S."/>
            <person name="Szollosi G.J."/>
            <person name="Szarkandi J.G."/>
            <person name="Papp V."/>
            <person name="Albert L."/>
            <person name="Andreopoulos W."/>
            <person name="Angelini C."/>
            <person name="Antonin V."/>
            <person name="Barry K.W."/>
            <person name="Bougher N.L."/>
            <person name="Buchanan P."/>
            <person name="Buyck B."/>
            <person name="Bense V."/>
            <person name="Catcheside P."/>
            <person name="Chovatia M."/>
            <person name="Cooper J."/>
            <person name="Damon W."/>
            <person name="Desjardin D."/>
            <person name="Finy P."/>
            <person name="Geml J."/>
            <person name="Haridas S."/>
            <person name="Hughes K."/>
            <person name="Justo A."/>
            <person name="Karasinski D."/>
            <person name="Kautmanova I."/>
            <person name="Kiss B."/>
            <person name="Kocsube S."/>
            <person name="Kotiranta H."/>
            <person name="LaButti K.M."/>
            <person name="Lechner B.E."/>
            <person name="Liimatainen K."/>
            <person name="Lipzen A."/>
            <person name="Lukacs Z."/>
            <person name="Mihaltcheva S."/>
            <person name="Morgado L.N."/>
            <person name="Niskanen T."/>
            <person name="Noordeloos M.E."/>
            <person name="Ohm R.A."/>
            <person name="Ortiz-Santana B."/>
            <person name="Ovrebo C."/>
            <person name="Racz N."/>
            <person name="Riley R."/>
            <person name="Savchenko A."/>
            <person name="Shiryaev A."/>
            <person name="Soop K."/>
            <person name="Spirin V."/>
            <person name="Szebenyi C."/>
            <person name="Tomsovsky M."/>
            <person name="Tulloss R.E."/>
            <person name="Uehling J."/>
            <person name="Grigoriev I.V."/>
            <person name="Vagvolgyi C."/>
            <person name="Papp T."/>
            <person name="Martin F.M."/>
            <person name="Miettinen O."/>
            <person name="Hibbett D.S."/>
            <person name="Nagy L.G."/>
        </authorList>
    </citation>
    <scope>NUCLEOTIDE SEQUENCE [LARGE SCALE GENOMIC DNA]</scope>
    <source>
        <strain evidence="2 3">CBS 962.96</strain>
    </source>
</reference>
<dbReference type="AlphaFoldDB" id="A0A4S8MR26"/>
<evidence type="ECO:0000313" key="3">
    <source>
        <dbReference type="Proteomes" id="UP000297245"/>
    </source>
</evidence>
<evidence type="ECO:0000313" key="2">
    <source>
        <dbReference type="EMBL" id="THV05538.1"/>
    </source>
</evidence>